<protein>
    <submittedName>
        <fullName evidence="1">Uncharacterized protein</fullName>
    </submittedName>
</protein>
<comment type="caution">
    <text evidence="1">The sequence shown here is derived from an EMBL/GenBank/DDBJ whole genome shotgun (WGS) entry which is preliminary data.</text>
</comment>
<sequence length="57" mass="6570">MMDDTSNDAIFLHLTQLLDQHLLRNGRNCAFEIGEPQQLASEQMEQNHKLPSSFENL</sequence>
<accession>A0A4R3MYY4</accession>
<dbReference type="EMBL" id="SMAO01000005">
    <property type="protein sequence ID" value="TCT20871.1"/>
    <property type="molecule type" value="Genomic_DNA"/>
</dbReference>
<name>A0A4R3MYY4_9GAMM</name>
<gene>
    <name evidence="1" type="ORF">EDC35_105315</name>
</gene>
<dbReference type="Proteomes" id="UP000295717">
    <property type="component" value="Unassembled WGS sequence"/>
</dbReference>
<evidence type="ECO:0000313" key="1">
    <source>
        <dbReference type="EMBL" id="TCT20871.1"/>
    </source>
</evidence>
<organism evidence="1 2">
    <name type="scientific">Thiobaca trueperi</name>
    <dbReference type="NCBI Taxonomy" id="127458"/>
    <lineage>
        <taxon>Bacteria</taxon>
        <taxon>Pseudomonadati</taxon>
        <taxon>Pseudomonadota</taxon>
        <taxon>Gammaproteobacteria</taxon>
        <taxon>Chromatiales</taxon>
        <taxon>Chromatiaceae</taxon>
        <taxon>Thiobaca</taxon>
    </lineage>
</organism>
<proteinExistence type="predicted"/>
<dbReference type="AlphaFoldDB" id="A0A4R3MYY4"/>
<keyword evidence="2" id="KW-1185">Reference proteome</keyword>
<reference evidence="1 2" key="1">
    <citation type="submission" date="2019-03" db="EMBL/GenBank/DDBJ databases">
        <title>Genomic Encyclopedia of Type Strains, Phase IV (KMG-IV): sequencing the most valuable type-strain genomes for metagenomic binning, comparative biology and taxonomic classification.</title>
        <authorList>
            <person name="Goeker M."/>
        </authorList>
    </citation>
    <scope>NUCLEOTIDE SEQUENCE [LARGE SCALE GENOMIC DNA]</scope>
    <source>
        <strain evidence="1 2">DSM 13587</strain>
    </source>
</reference>
<evidence type="ECO:0000313" key="2">
    <source>
        <dbReference type="Proteomes" id="UP000295717"/>
    </source>
</evidence>